<dbReference type="Proteomes" id="UP000689195">
    <property type="component" value="Unassembled WGS sequence"/>
</dbReference>
<evidence type="ECO:0000313" key="5">
    <source>
        <dbReference type="EMBL" id="CAD8138518.1"/>
    </source>
</evidence>
<name>A0A8S1SF73_9CILI</name>
<dbReference type="Pfam" id="PF00724">
    <property type="entry name" value="Oxidored_FMN"/>
    <property type="match status" value="1"/>
</dbReference>
<keyword evidence="3" id="KW-0560">Oxidoreductase</keyword>
<evidence type="ECO:0000259" key="4">
    <source>
        <dbReference type="Pfam" id="PF00724"/>
    </source>
</evidence>
<dbReference type="AlphaFoldDB" id="A0A8S1SF73"/>
<dbReference type="GO" id="GO:0005829">
    <property type="term" value="C:cytosol"/>
    <property type="evidence" value="ECO:0007669"/>
    <property type="project" value="UniProtKB-ARBA"/>
</dbReference>
<evidence type="ECO:0000256" key="3">
    <source>
        <dbReference type="ARBA" id="ARBA00023002"/>
    </source>
</evidence>
<feature type="domain" description="NADH:flavin oxidoreductase/NADH oxidase N-terminal" evidence="4">
    <location>
        <begin position="9"/>
        <end position="345"/>
    </location>
</feature>
<dbReference type="FunFam" id="3.20.20.70:FF:000059">
    <property type="entry name" value="N-ethylmaleimide reductase, FMN-linked"/>
    <property type="match status" value="1"/>
</dbReference>
<dbReference type="PANTHER" id="PTHR22893">
    <property type="entry name" value="NADH OXIDOREDUCTASE-RELATED"/>
    <property type="match status" value="1"/>
</dbReference>
<dbReference type="PANTHER" id="PTHR22893:SF91">
    <property type="entry name" value="NADPH DEHYDROGENASE 2-RELATED"/>
    <property type="match status" value="1"/>
</dbReference>
<dbReference type="InterPro" id="IPR001155">
    <property type="entry name" value="OxRdtase_FMN_N"/>
</dbReference>
<dbReference type="CDD" id="cd02933">
    <property type="entry name" value="OYE_like_FMN"/>
    <property type="match status" value="1"/>
</dbReference>
<evidence type="ECO:0000313" key="6">
    <source>
        <dbReference type="Proteomes" id="UP000689195"/>
    </source>
</evidence>
<keyword evidence="6" id="KW-1185">Reference proteome</keyword>
<evidence type="ECO:0000256" key="2">
    <source>
        <dbReference type="ARBA" id="ARBA00005979"/>
    </source>
</evidence>
<reference evidence="5" key="1">
    <citation type="submission" date="2021-01" db="EMBL/GenBank/DDBJ databases">
        <authorList>
            <consortium name="Genoscope - CEA"/>
            <person name="William W."/>
        </authorList>
    </citation>
    <scope>NUCLEOTIDE SEQUENCE</scope>
</reference>
<dbReference type="EMBL" id="CAJJDO010000007">
    <property type="protein sequence ID" value="CAD8138518.1"/>
    <property type="molecule type" value="Genomic_DNA"/>
</dbReference>
<dbReference type="InterPro" id="IPR045247">
    <property type="entry name" value="Oye-like"/>
</dbReference>
<comment type="similarity">
    <text evidence="2">Belongs to the NADH:flavin oxidoreductase/NADH oxidase family.</text>
</comment>
<dbReference type="GO" id="GO:0010181">
    <property type="term" value="F:FMN binding"/>
    <property type="evidence" value="ECO:0007669"/>
    <property type="project" value="InterPro"/>
</dbReference>
<dbReference type="GO" id="GO:0016628">
    <property type="term" value="F:oxidoreductase activity, acting on the CH-CH group of donors, NAD or NADP as acceptor"/>
    <property type="evidence" value="ECO:0007669"/>
    <property type="project" value="UniProtKB-ARBA"/>
</dbReference>
<accession>A0A8S1SF73</accession>
<dbReference type="OrthoDB" id="72788at2759"/>
<gene>
    <name evidence="5" type="ORF">PPENT_87.1.T0070155</name>
</gene>
<evidence type="ECO:0000256" key="1">
    <source>
        <dbReference type="ARBA" id="ARBA00001917"/>
    </source>
</evidence>
<comment type="caution">
    <text evidence="5">The sequence shown here is derived from an EMBL/GenBank/DDBJ whole genome shotgun (WGS) entry which is preliminary data.</text>
</comment>
<protein>
    <recommendedName>
        <fullName evidence="4">NADH:flavin oxidoreductase/NADH oxidase N-terminal domain-containing protein</fullName>
    </recommendedName>
</protein>
<comment type="cofactor">
    <cofactor evidence="1">
        <name>FMN</name>
        <dbReference type="ChEBI" id="CHEBI:58210"/>
    </cofactor>
</comment>
<organism evidence="5 6">
    <name type="scientific">Paramecium pentaurelia</name>
    <dbReference type="NCBI Taxonomy" id="43138"/>
    <lineage>
        <taxon>Eukaryota</taxon>
        <taxon>Sar</taxon>
        <taxon>Alveolata</taxon>
        <taxon>Ciliophora</taxon>
        <taxon>Intramacronucleata</taxon>
        <taxon>Oligohymenophorea</taxon>
        <taxon>Peniculida</taxon>
        <taxon>Parameciidae</taxon>
        <taxon>Paramecium</taxon>
    </lineage>
</organism>
<proteinExistence type="inferred from homology"/>
<sequence>MKNPKVDTLFNPLQVGEIQIENRIIMSSLTRMRCDKETKSPNDLVAQFYSQRASAGLIMTESTFISERSQSWPGCPGIMDQTQVEGWKKVIQAVHNKKGKIALQIWHSGRATHSLLQQGLQPWGPSQIGIKGPNQILNIPHEIPHEMNLDDIQLVKNQFRNGAQLAKEAGFDAIELHGANGYLIDQFLKSNSNQRQDEYGGTIQGRCKFCLEIIDELISIFGKGRVGIKVSPIGRFNDMYDEDPIKLYTYLFQELDKRQIAFIELMNDKDEENAYNHGLPSSQSQTNNLFEKLRNSFKGIIIGNVGLTGEIAAQLIQTGLIDAASFGMPYISNPDLVERIRYNFPLTEANPDTFFEGEHIGYIDYLPFQQ</sequence>